<feature type="compositionally biased region" description="Low complexity" evidence="2">
    <location>
        <begin position="608"/>
        <end position="621"/>
    </location>
</feature>
<comment type="similarity">
    <text evidence="1">Belongs to the DprA/Smf family.</text>
</comment>
<organism evidence="4 5">
    <name type="scientific">Gardnerella vaginalis</name>
    <dbReference type="NCBI Taxonomy" id="2702"/>
    <lineage>
        <taxon>Bacteria</taxon>
        <taxon>Bacillati</taxon>
        <taxon>Actinomycetota</taxon>
        <taxon>Actinomycetes</taxon>
        <taxon>Bifidobacteriales</taxon>
        <taxon>Bifidobacteriaceae</taxon>
        <taxon>Gardnerella</taxon>
    </lineage>
</organism>
<feature type="region of interest" description="Disordered" evidence="2">
    <location>
        <begin position="586"/>
        <end position="626"/>
    </location>
</feature>
<dbReference type="RefSeq" id="WP_082266228.1">
    <property type="nucleotide sequence ID" value="NZ_KQ961853.1"/>
</dbReference>
<gene>
    <name evidence="4" type="ORF">HMPREF3230_00365</name>
</gene>
<feature type="compositionally biased region" description="Polar residues" evidence="2">
    <location>
        <begin position="595"/>
        <end position="607"/>
    </location>
</feature>
<name>A0A135ZAC6_GARVA</name>
<dbReference type="PANTHER" id="PTHR43022:SF1">
    <property type="entry name" value="PROTEIN SMF"/>
    <property type="match status" value="1"/>
</dbReference>
<evidence type="ECO:0000256" key="2">
    <source>
        <dbReference type="SAM" id="MobiDB-lite"/>
    </source>
</evidence>
<dbReference type="Pfam" id="PF02481">
    <property type="entry name" value="DNA_processg_A"/>
    <property type="match status" value="1"/>
</dbReference>
<dbReference type="Gene3D" id="3.40.50.450">
    <property type="match status" value="1"/>
</dbReference>
<reference evidence="4 5" key="1">
    <citation type="submission" date="2016-02" db="EMBL/GenBank/DDBJ databases">
        <authorList>
            <person name="Wen L."/>
            <person name="He K."/>
            <person name="Yang H."/>
        </authorList>
    </citation>
    <scope>NUCLEOTIDE SEQUENCE [LARGE SCALE GENOMIC DNA]</scope>
    <source>
        <strain evidence="4 5">CMW7778B</strain>
    </source>
</reference>
<dbReference type="AlphaFoldDB" id="A0A135ZAC6"/>
<feature type="domain" description="Smf/DprA SLOG" evidence="3">
    <location>
        <begin position="238"/>
        <end position="461"/>
    </location>
</feature>
<dbReference type="Proteomes" id="UP000070505">
    <property type="component" value="Unassembled WGS sequence"/>
</dbReference>
<dbReference type="InterPro" id="IPR003488">
    <property type="entry name" value="DprA"/>
</dbReference>
<feature type="compositionally biased region" description="Low complexity" evidence="2">
    <location>
        <begin position="504"/>
        <end position="513"/>
    </location>
</feature>
<proteinExistence type="inferred from homology"/>
<protein>
    <submittedName>
        <fullName evidence="4">Putative DNA protecting protein DprA</fullName>
    </submittedName>
</protein>
<sequence>MNTYKINNLRTRVQKTENTTKESLNGNNFCVKQNNNSQTDNLSEVKESSSNDLYEIDAETLSRAILTFCLDGADAIMYALILGAPNAYAIVQKLRMITAILCEKYESTHKNDNKQLKLILDETQITKSNTSLENSEQNINNDESKIYKHETQICKNYDSSTDKNSNKEFIKIIESNPHTNVLEQYFLQGLSSWGYNNTKCLSTLHRSIIKWCMRLSHLPSWNIQKLTSWFTMNKTQWIISPSSSYWPIQLQDLALHGRWAPPLCLWGLGNPGALIQCNQPIAIVGSRGCDDYGHEIARRLAYESSLRGHTVISGGAMGIDAAAHWGSLESREVCESQSTTSGSTIAVFAGGLNNIGPSSNANLFEKIITNGGACISELCPNTTPIARRFLIRNRIIAALASKVIVAQARIRSGALNTACWATNLNRELYAIPGDITSPHNTGCNELISDGKAIMICSFGDIESIYPNKHKAKLEDSIKNKTFKAKYRYDSSNDTNSNSHEKINNDTNSHTNNHTKSCNSELINNCESNFKKETKNNEENYFEESINNNLQNYILHAIKLCKKRHMIANMDAIYNTTLEIIKGKENRFEKSKSTTDSEIETQPDSTAMQDSTQPDPTQQDSTAMPDSTAILNSMPSIAEFSGIITMLEINGFIKRYNDSLILTKKS</sequence>
<feature type="region of interest" description="Disordered" evidence="2">
    <location>
        <begin position="488"/>
        <end position="513"/>
    </location>
</feature>
<comment type="caution">
    <text evidence="4">The sequence shown here is derived from an EMBL/GenBank/DDBJ whole genome shotgun (WGS) entry which is preliminary data.</text>
</comment>
<dbReference type="PANTHER" id="PTHR43022">
    <property type="entry name" value="PROTEIN SMF"/>
    <property type="match status" value="1"/>
</dbReference>
<evidence type="ECO:0000313" key="4">
    <source>
        <dbReference type="EMBL" id="KXI18590.1"/>
    </source>
</evidence>
<dbReference type="GO" id="GO:0009294">
    <property type="term" value="P:DNA-mediated transformation"/>
    <property type="evidence" value="ECO:0007669"/>
    <property type="project" value="InterPro"/>
</dbReference>
<evidence type="ECO:0000313" key="5">
    <source>
        <dbReference type="Proteomes" id="UP000070505"/>
    </source>
</evidence>
<evidence type="ECO:0000259" key="3">
    <source>
        <dbReference type="Pfam" id="PF02481"/>
    </source>
</evidence>
<dbReference type="SUPFAM" id="SSF102405">
    <property type="entry name" value="MCP/YpsA-like"/>
    <property type="match status" value="1"/>
</dbReference>
<dbReference type="EMBL" id="LSRC01000012">
    <property type="protein sequence ID" value="KXI18590.1"/>
    <property type="molecule type" value="Genomic_DNA"/>
</dbReference>
<evidence type="ECO:0000256" key="1">
    <source>
        <dbReference type="ARBA" id="ARBA00006525"/>
    </source>
</evidence>
<dbReference type="PATRIC" id="fig|2702.101.peg.354"/>
<dbReference type="InterPro" id="IPR057666">
    <property type="entry name" value="DrpA_SLOG"/>
</dbReference>
<accession>A0A135ZAC6</accession>